<organism evidence="12 13">
    <name type="scientific">Candidatus Faecivivens stercoravium</name>
    <dbReference type="NCBI Taxonomy" id="2840803"/>
    <lineage>
        <taxon>Bacteria</taxon>
        <taxon>Bacillati</taxon>
        <taxon>Bacillota</taxon>
        <taxon>Clostridia</taxon>
        <taxon>Eubacteriales</taxon>
        <taxon>Oscillospiraceae</taxon>
        <taxon>Oscillospiraceae incertae sedis</taxon>
        <taxon>Candidatus Faecivivens</taxon>
    </lineage>
</organism>
<keyword evidence="2" id="KW-0202">Cytokine</keyword>
<evidence type="ECO:0000256" key="5">
    <source>
        <dbReference type="ARBA" id="ARBA00036735"/>
    </source>
</evidence>
<dbReference type="Pfam" id="PF01187">
    <property type="entry name" value="MIF"/>
    <property type="match status" value="1"/>
</dbReference>
<dbReference type="EMBL" id="DVHA01000290">
    <property type="protein sequence ID" value="HIR61682.1"/>
    <property type="molecule type" value="Genomic_DNA"/>
</dbReference>
<evidence type="ECO:0000256" key="2">
    <source>
        <dbReference type="ARBA" id="ARBA00022514"/>
    </source>
</evidence>
<dbReference type="Gene3D" id="3.30.429.10">
    <property type="entry name" value="Macrophage Migration Inhibitory Factor"/>
    <property type="match status" value="1"/>
</dbReference>
<evidence type="ECO:0000256" key="10">
    <source>
        <dbReference type="ARBA" id="ARBA00041912"/>
    </source>
</evidence>
<dbReference type="PANTHER" id="PTHR11954">
    <property type="entry name" value="D-DOPACHROME DECARBOXYLASE"/>
    <property type="match status" value="1"/>
</dbReference>
<evidence type="ECO:0000256" key="1">
    <source>
        <dbReference type="ARBA" id="ARBA00004613"/>
    </source>
</evidence>
<comment type="caution">
    <text evidence="12">The sequence shown here is derived from an EMBL/GenBank/DDBJ whole genome shotgun (WGS) entry which is preliminary data.</text>
</comment>
<dbReference type="SUPFAM" id="SSF55331">
    <property type="entry name" value="Tautomerase/MIF"/>
    <property type="match status" value="1"/>
</dbReference>
<dbReference type="EC" id="5.3.2.1" evidence="8"/>
<evidence type="ECO:0000256" key="9">
    <source>
        <dbReference type="ARBA" id="ARBA00041631"/>
    </source>
</evidence>
<dbReference type="GO" id="GO:0005615">
    <property type="term" value="C:extracellular space"/>
    <property type="evidence" value="ECO:0007669"/>
    <property type="project" value="UniProtKB-KW"/>
</dbReference>
<reference evidence="12" key="1">
    <citation type="submission" date="2020-10" db="EMBL/GenBank/DDBJ databases">
        <authorList>
            <person name="Gilroy R."/>
        </authorList>
    </citation>
    <scope>NUCLEOTIDE SEQUENCE</scope>
    <source>
        <strain evidence="12">CHK189-12415</strain>
    </source>
</reference>
<proteinExistence type="predicted"/>
<accession>A0A9D1DZ78</accession>
<dbReference type="GO" id="GO:0004167">
    <property type="term" value="F:dopachrome isomerase activity"/>
    <property type="evidence" value="ECO:0007669"/>
    <property type="project" value="UniProtKB-EC"/>
</dbReference>
<gene>
    <name evidence="12" type="ORF">IAB37_08930</name>
</gene>
<evidence type="ECO:0000256" key="8">
    <source>
        <dbReference type="ARBA" id="ARBA00039086"/>
    </source>
</evidence>
<evidence type="ECO:0000256" key="7">
    <source>
        <dbReference type="ARBA" id="ARBA00038932"/>
    </source>
</evidence>
<comment type="subcellular location">
    <subcellularLocation>
        <location evidence="1">Secreted</location>
    </subcellularLocation>
</comment>
<sequence>MPFIHMMTNVSVSEAAEKAMKEAFGKAISIIPGKSEQWLMADIEGEHRLYLAGSGEPAAMVEVSLYGSAAGETYNKLTGAVTETVVKNLGIDPARVYVKYAETPYWGWNGENF</sequence>
<comment type="catalytic activity">
    <reaction evidence="6">
        <text>L-dopachrome = 5,6-dihydroxyindole-2-carboxylate</text>
        <dbReference type="Rhea" id="RHEA:13041"/>
        <dbReference type="ChEBI" id="CHEBI:16875"/>
        <dbReference type="ChEBI" id="CHEBI:57509"/>
        <dbReference type="EC" id="5.3.3.12"/>
    </reaction>
</comment>
<dbReference type="PANTHER" id="PTHR11954:SF6">
    <property type="entry name" value="MACROPHAGE MIGRATION INHIBITORY FACTOR"/>
    <property type="match status" value="1"/>
</dbReference>
<keyword evidence="4" id="KW-0413">Isomerase</keyword>
<dbReference type="Proteomes" id="UP000824241">
    <property type="component" value="Unassembled WGS sequence"/>
</dbReference>
<dbReference type="InterPro" id="IPR001398">
    <property type="entry name" value="Macrophage_inhib_fac"/>
</dbReference>
<evidence type="ECO:0000313" key="12">
    <source>
        <dbReference type="EMBL" id="HIR61682.1"/>
    </source>
</evidence>
<reference evidence="12" key="2">
    <citation type="journal article" date="2021" name="PeerJ">
        <title>Extensive microbial diversity within the chicken gut microbiome revealed by metagenomics and culture.</title>
        <authorList>
            <person name="Gilroy R."/>
            <person name="Ravi A."/>
            <person name="Getino M."/>
            <person name="Pursley I."/>
            <person name="Horton D.L."/>
            <person name="Alikhan N.F."/>
            <person name="Baker D."/>
            <person name="Gharbi K."/>
            <person name="Hall N."/>
            <person name="Watson M."/>
            <person name="Adriaenssens E.M."/>
            <person name="Foster-Nyarko E."/>
            <person name="Jarju S."/>
            <person name="Secka A."/>
            <person name="Antonio M."/>
            <person name="Oren A."/>
            <person name="Chaudhuri R.R."/>
            <person name="La Ragione R."/>
            <person name="Hildebrand F."/>
            <person name="Pallen M.J."/>
        </authorList>
    </citation>
    <scope>NUCLEOTIDE SEQUENCE</scope>
    <source>
        <strain evidence="12">CHK189-12415</strain>
    </source>
</reference>
<keyword evidence="3" id="KW-0964">Secreted</keyword>
<dbReference type="GO" id="GO:0050178">
    <property type="term" value="F:phenylpyruvate tautomerase activity"/>
    <property type="evidence" value="ECO:0007669"/>
    <property type="project" value="UniProtKB-EC"/>
</dbReference>
<evidence type="ECO:0000313" key="13">
    <source>
        <dbReference type="Proteomes" id="UP000824241"/>
    </source>
</evidence>
<dbReference type="AlphaFoldDB" id="A0A9D1DZ78"/>
<dbReference type="EC" id="5.3.3.12" evidence="7"/>
<evidence type="ECO:0000256" key="11">
    <source>
        <dbReference type="ARBA" id="ARBA00042730"/>
    </source>
</evidence>
<protein>
    <recommendedName>
        <fullName evidence="11">L-dopachrome isomerase</fullName>
        <ecNumber evidence="8">5.3.2.1</ecNumber>
        <ecNumber evidence="7">5.3.3.12</ecNumber>
    </recommendedName>
    <alternativeName>
        <fullName evidence="9">L-dopachrome tautomerase</fullName>
    </alternativeName>
    <alternativeName>
        <fullName evidence="10">Phenylpyruvate tautomerase</fullName>
    </alternativeName>
</protein>
<evidence type="ECO:0000256" key="3">
    <source>
        <dbReference type="ARBA" id="ARBA00022525"/>
    </source>
</evidence>
<comment type="catalytic activity">
    <reaction evidence="5">
        <text>3-phenylpyruvate = enol-phenylpyruvate</text>
        <dbReference type="Rhea" id="RHEA:17097"/>
        <dbReference type="ChEBI" id="CHEBI:16815"/>
        <dbReference type="ChEBI" id="CHEBI:18005"/>
        <dbReference type="EC" id="5.3.2.1"/>
    </reaction>
</comment>
<name>A0A9D1DZ78_9FIRM</name>
<evidence type="ECO:0000256" key="6">
    <source>
        <dbReference type="ARBA" id="ARBA00036823"/>
    </source>
</evidence>
<evidence type="ECO:0000256" key="4">
    <source>
        <dbReference type="ARBA" id="ARBA00023235"/>
    </source>
</evidence>
<dbReference type="InterPro" id="IPR014347">
    <property type="entry name" value="Tautomerase/MIF_sf"/>
</dbReference>
<dbReference type="GO" id="GO:0005125">
    <property type="term" value="F:cytokine activity"/>
    <property type="evidence" value="ECO:0007669"/>
    <property type="project" value="UniProtKB-KW"/>
</dbReference>